<feature type="non-terminal residue" evidence="1">
    <location>
        <position position="75"/>
    </location>
</feature>
<dbReference type="AlphaFoldDB" id="A0A9W8CNM8"/>
<evidence type="ECO:0000313" key="1">
    <source>
        <dbReference type="EMBL" id="KAJ1718032.1"/>
    </source>
</evidence>
<name>A0A9W8CNM8_9FUNG</name>
<reference evidence="1" key="1">
    <citation type="submission" date="2022-07" db="EMBL/GenBank/DDBJ databases">
        <title>Phylogenomic reconstructions and comparative analyses of Kickxellomycotina fungi.</title>
        <authorList>
            <person name="Reynolds N.K."/>
            <person name="Stajich J.E."/>
            <person name="Barry K."/>
            <person name="Grigoriev I.V."/>
            <person name="Crous P."/>
            <person name="Smith M.E."/>
        </authorList>
    </citation>
    <scope>NUCLEOTIDE SEQUENCE</scope>
    <source>
        <strain evidence="1">BCRC 34381</strain>
    </source>
</reference>
<comment type="caution">
    <text evidence="1">The sequence shown here is derived from an EMBL/GenBank/DDBJ whole genome shotgun (WGS) entry which is preliminary data.</text>
</comment>
<sequence length="75" mass="8232">MSASKEIHASTLTSAELNMSLDAFLAHCIQKYGLSQTCRLYADNRGIHISVSGSSTISEVLGWDWTSSSLFIYDD</sequence>
<proteinExistence type="predicted"/>
<accession>A0A9W8CNM8</accession>
<dbReference type="EMBL" id="JANBOI010004005">
    <property type="protein sequence ID" value="KAJ1718032.1"/>
    <property type="molecule type" value="Genomic_DNA"/>
</dbReference>
<dbReference type="Proteomes" id="UP001143981">
    <property type="component" value="Unassembled WGS sequence"/>
</dbReference>
<keyword evidence="2" id="KW-1185">Reference proteome</keyword>
<evidence type="ECO:0000313" key="2">
    <source>
        <dbReference type="Proteomes" id="UP001143981"/>
    </source>
</evidence>
<organism evidence="1 2">
    <name type="scientific">Coemansia biformis</name>
    <dbReference type="NCBI Taxonomy" id="1286918"/>
    <lineage>
        <taxon>Eukaryota</taxon>
        <taxon>Fungi</taxon>
        <taxon>Fungi incertae sedis</taxon>
        <taxon>Zoopagomycota</taxon>
        <taxon>Kickxellomycotina</taxon>
        <taxon>Kickxellomycetes</taxon>
        <taxon>Kickxellales</taxon>
        <taxon>Kickxellaceae</taxon>
        <taxon>Coemansia</taxon>
    </lineage>
</organism>
<protein>
    <submittedName>
        <fullName evidence="1">Uncharacterized protein</fullName>
    </submittedName>
</protein>
<gene>
    <name evidence="1" type="ORF">LPJ61_006927</name>
</gene>